<dbReference type="PANTHER" id="PTHR42977:SF3">
    <property type="entry name" value="AB HYDROLASE-1 DOMAIN-CONTAINING PROTEIN"/>
    <property type="match status" value="1"/>
</dbReference>
<dbReference type="RefSeq" id="WP_197904672.1">
    <property type="nucleotide sequence ID" value="NZ_AP021874.1"/>
</dbReference>
<dbReference type="Gene3D" id="3.40.50.1820">
    <property type="entry name" value="alpha/beta hydrolase"/>
    <property type="match status" value="1"/>
</dbReference>
<dbReference type="InterPro" id="IPR051340">
    <property type="entry name" value="Haloalkane_dehalogenase"/>
</dbReference>
<accession>A0A5K7YTW6</accession>
<dbReference type="EMBL" id="AP021874">
    <property type="protein sequence ID" value="BBO71449.1"/>
    <property type="molecule type" value="Genomic_DNA"/>
</dbReference>
<dbReference type="AlphaFoldDB" id="A0A5K7YTW6"/>
<dbReference type="PANTHER" id="PTHR42977">
    <property type="entry name" value="HYDROLASE-RELATED"/>
    <property type="match status" value="1"/>
</dbReference>
<proteinExistence type="predicted"/>
<dbReference type="InterPro" id="IPR029058">
    <property type="entry name" value="AB_hydrolase_fold"/>
</dbReference>
<reference evidence="2 3" key="1">
    <citation type="submission" date="2019-11" db="EMBL/GenBank/DDBJ databases">
        <title>Comparative genomics of hydrocarbon-degrading Desulfosarcina strains.</title>
        <authorList>
            <person name="Watanabe M."/>
            <person name="Kojima H."/>
            <person name="Fukui M."/>
        </authorList>
    </citation>
    <scope>NUCLEOTIDE SEQUENCE [LARGE SCALE GENOMIC DNA]</scope>
    <source>
        <strain evidence="2 3">PL12</strain>
    </source>
</reference>
<dbReference type="KEGG" id="dalk:DSCA_53790"/>
<evidence type="ECO:0000313" key="3">
    <source>
        <dbReference type="Proteomes" id="UP000427906"/>
    </source>
</evidence>
<keyword evidence="1" id="KW-0378">Hydrolase</keyword>
<evidence type="ECO:0000313" key="2">
    <source>
        <dbReference type="EMBL" id="BBO71449.1"/>
    </source>
</evidence>
<evidence type="ECO:0000256" key="1">
    <source>
        <dbReference type="ARBA" id="ARBA00022801"/>
    </source>
</evidence>
<evidence type="ECO:0008006" key="4">
    <source>
        <dbReference type="Google" id="ProtNLM"/>
    </source>
</evidence>
<dbReference type="SUPFAM" id="SSF53474">
    <property type="entry name" value="alpha/beta-Hydrolases"/>
    <property type="match status" value="1"/>
</dbReference>
<dbReference type="GO" id="GO:0004301">
    <property type="term" value="F:epoxide hydrolase activity"/>
    <property type="evidence" value="ECO:0007669"/>
    <property type="project" value="TreeGrafter"/>
</dbReference>
<dbReference type="Proteomes" id="UP000427906">
    <property type="component" value="Chromosome"/>
</dbReference>
<name>A0A5K7YTW6_9BACT</name>
<protein>
    <recommendedName>
        <fullName evidence="4">AB hydrolase-1 domain-containing protein</fullName>
    </recommendedName>
</protein>
<sequence length="178" mass="21008">MAVRHPERLESLIIQNGNAYEEGLREFWDPIRKYWNDRTPEDAKPLAEFITPEGVNWHYTHGVRNEASISPDNWEADLYHLTKEGNPAIQLALFYDYKNNIPHYPAWQAYFRKHQPPPLIVWGINDYIFPADGAYPYKRDLKNIKFHLLETGYFVLEEDGVRIASLMRKFLSTKLTLK</sequence>
<organism evidence="2 3">
    <name type="scientific">Desulfosarcina alkanivorans</name>
    <dbReference type="NCBI Taxonomy" id="571177"/>
    <lineage>
        <taxon>Bacteria</taxon>
        <taxon>Pseudomonadati</taxon>
        <taxon>Thermodesulfobacteriota</taxon>
        <taxon>Desulfobacteria</taxon>
        <taxon>Desulfobacterales</taxon>
        <taxon>Desulfosarcinaceae</taxon>
        <taxon>Desulfosarcina</taxon>
    </lineage>
</organism>
<keyword evidence="3" id="KW-1185">Reference proteome</keyword>
<gene>
    <name evidence="2" type="ORF">DSCA_53790</name>
</gene>